<dbReference type="Gene3D" id="3.40.50.280">
    <property type="entry name" value="Cobalamin-binding domain"/>
    <property type="match status" value="1"/>
</dbReference>
<sequence length="561" mass="65284">SPDPLYADNQNYGVEFMPLWVFNLSSNLNNKENYNITLYDSRIHKIDNMVESDIFIFSGINQDLHMINSVQENLRTRYPLSKFIIGGPITWSFHKAKSLYLLKEFDQIIIGDGEDIISEIIENNLNNKQVGKIINNEKRFPLSKSKSLDIPFMSRYINHYYGAVVEVSRGCPFLCEFCDIRILPDNNKSHCKNPSLIGQDVENLIKFGKRQFIFACDNFIGDHVWAEKVVDELIRIQEHHKVYISIYTWVTINIYRHKRLLKKMRLAGFDLLFIGIESFNQNSLIETAKVQNTKLELVTIIKEIQSYGFIIVAGLIFGFDTDQENCFDLTLDGIKKSGLLSGDPSFLTALPGTPLYRRMDLSKRLRNKDDLISSASTGGIKYQTNIKYLQDKDDFVYGFLKFIQTYIDGKFQFERLDSFVNSLNNSNFIKLRSSSGGFLNALSFVFKNPRSLVMLFKRAIIFSKNPIRVYFAIRGFYLIIRSRHKLINQFMFWLFSWSNYVIKYSDLKYEDFDLDCVAEDFDYAEIIPDKYRELADEKIPKNKIDMQYKATVEGLSKLIPQ</sequence>
<evidence type="ECO:0000256" key="1">
    <source>
        <dbReference type="ARBA" id="ARBA00001966"/>
    </source>
</evidence>
<dbReference type="InterPro" id="IPR034466">
    <property type="entry name" value="Methyltransferase_Class_B"/>
</dbReference>
<dbReference type="InterPro" id="IPR051198">
    <property type="entry name" value="BchE-like"/>
</dbReference>
<dbReference type="InterPro" id="IPR058240">
    <property type="entry name" value="rSAM_sf"/>
</dbReference>
<reference evidence="7" key="1">
    <citation type="submission" date="2018-05" db="EMBL/GenBank/DDBJ databases">
        <authorList>
            <person name="Lanie J.A."/>
            <person name="Ng W.-L."/>
            <person name="Kazmierczak K.M."/>
            <person name="Andrzejewski T.M."/>
            <person name="Davidsen T.M."/>
            <person name="Wayne K.J."/>
            <person name="Tettelin H."/>
            <person name="Glass J.I."/>
            <person name="Rusch D."/>
            <person name="Podicherti R."/>
            <person name="Tsui H.-C.T."/>
            <person name="Winkler M.E."/>
        </authorList>
    </citation>
    <scope>NUCLEOTIDE SEQUENCE</scope>
</reference>
<keyword evidence="4" id="KW-0408">Iron</keyword>
<dbReference type="CDD" id="cd01335">
    <property type="entry name" value="Radical_SAM"/>
    <property type="match status" value="1"/>
</dbReference>
<evidence type="ECO:0000313" key="7">
    <source>
        <dbReference type="EMBL" id="SVA65982.1"/>
    </source>
</evidence>
<dbReference type="Pfam" id="PF04055">
    <property type="entry name" value="Radical_SAM"/>
    <property type="match status" value="1"/>
</dbReference>
<dbReference type="SUPFAM" id="SSF102114">
    <property type="entry name" value="Radical SAM enzymes"/>
    <property type="match status" value="1"/>
</dbReference>
<dbReference type="PANTHER" id="PTHR43409">
    <property type="entry name" value="ANAEROBIC MAGNESIUM-PROTOPORPHYRIN IX MONOMETHYL ESTER CYCLASE-RELATED"/>
    <property type="match status" value="1"/>
</dbReference>
<dbReference type="SMART" id="SM00729">
    <property type="entry name" value="Elp3"/>
    <property type="match status" value="1"/>
</dbReference>
<evidence type="ECO:0000256" key="4">
    <source>
        <dbReference type="ARBA" id="ARBA00023004"/>
    </source>
</evidence>
<dbReference type="InterPro" id="IPR007197">
    <property type="entry name" value="rSAM"/>
</dbReference>
<proteinExistence type="predicted"/>
<dbReference type="GO" id="GO:0003824">
    <property type="term" value="F:catalytic activity"/>
    <property type="evidence" value="ECO:0007669"/>
    <property type="project" value="InterPro"/>
</dbReference>
<evidence type="ECO:0000256" key="2">
    <source>
        <dbReference type="ARBA" id="ARBA00022691"/>
    </source>
</evidence>
<dbReference type="SFLD" id="SFLDS00029">
    <property type="entry name" value="Radical_SAM"/>
    <property type="match status" value="1"/>
</dbReference>
<protein>
    <recommendedName>
        <fullName evidence="6">Radical SAM core domain-containing protein</fullName>
    </recommendedName>
</protein>
<dbReference type="Gene3D" id="3.80.30.20">
    <property type="entry name" value="tm_1862 like domain"/>
    <property type="match status" value="1"/>
</dbReference>
<dbReference type="SFLD" id="SFLDG01082">
    <property type="entry name" value="B12-binding_domain_containing"/>
    <property type="match status" value="1"/>
</dbReference>
<accession>A0A381XNB3</accession>
<dbReference type="InterPro" id="IPR006638">
    <property type="entry name" value="Elp3/MiaA/NifB-like_rSAM"/>
</dbReference>
<evidence type="ECO:0000256" key="5">
    <source>
        <dbReference type="ARBA" id="ARBA00023014"/>
    </source>
</evidence>
<keyword evidence="3" id="KW-0479">Metal-binding</keyword>
<keyword evidence="5" id="KW-0411">Iron-sulfur</keyword>
<feature type="domain" description="Radical SAM core" evidence="6">
    <location>
        <begin position="157"/>
        <end position="392"/>
    </location>
</feature>
<name>A0A381XNB3_9ZZZZ</name>
<dbReference type="GO" id="GO:0051539">
    <property type="term" value="F:4 iron, 4 sulfur cluster binding"/>
    <property type="evidence" value="ECO:0007669"/>
    <property type="project" value="UniProtKB-KW"/>
</dbReference>
<organism evidence="7">
    <name type="scientific">marine metagenome</name>
    <dbReference type="NCBI Taxonomy" id="408172"/>
    <lineage>
        <taxon>unclassified sequences</taxon>
        <taxon>metagenomes</taxon>
        <taxon>ecological metagenomes</taxon>
    </lineage>
</organism>
<evidence type="ECO:0000256" key="3">
    <source>
        <dbReference type="ARBA" id="ARBA00022723"/>
    </source>
</evidence>
<dbReference type="AlphaFoldDB" id="A0A381XNB3"/>
<dbReference type="InterPro" id="IPR023404">
    <property type="entry name" value="rSAM_horseshoe"/>
</dbReference>
<dbReference type="GO" id="GO:0046872">
    <property type="term" value="F:metal ion binding"/>
    <property type="evidence" value="ECO:0007669"/>
    <property type="project" value="UniProtKB-KW"/>
</dbReference>
<evidence type="ECO:0000259" key="6">
    <source>
        <dbReference type="PROSITE" id="PS51918"/>
    </source>
</evidence>
<feature type="non-terminal residue" evidence="7">
    <location>
        <position position="1"/>
    </location>
</feature>
<keyword evidence="2" id="KW-0949">S-adenosyl-L-methionine</keyword>
<comment type="cofactor">
    <cofactor evidence="1">
        <name>[4Fe-4S] cluster</name>
        <dbReference type="ChEBI" id="CHEBI:49883"/>
    </cofactor>
</comment>
<dbReference type="SFLD" id="SFLDG01123">
    <property type="entry name" value="methyltransferase_(Class_B)"/>
    <property type="match status" value="1"/>
</dbReference>
<dbReference type="PROSITE" id="PS51918">
    <property type="entry name" value="RADICAL_SAM"/>
    <property type="match status" value="1"/>
</dbReference>
<gene>
    <name evidence="7" type="ORF">METZ01_LOCUS118836</name>
</gene>
<dbReference type="PANTHER" id="PTHR43409:SF4">
    <property type="entry name" value="RADICAL SAM SUPERFAMILY PROTEIN"/>
    <property type="match status" value="1"/>
</dbReference>
<dbReference type="EMBL" id="UINC01015718">
    <property type="protein sequence ID" value="SVA65982.1"/>
    <property type="molecule type" value="Genomic_DNA"/>
</dbReference>